<comment type="function">
    <text evidence="8">May play a role in spermatogenesis.</text>
</comment>
<feature type="compositionally biased region" description="Basic and acidic residues" evidence="9">
    <location>
        <begin position="1196"/>
        <end position="1215"/>
    </location>
</feature>
<evidence type="ECO:0000256" key="10">
    <source>
        <dbReference type="SAM" id="Phobius"/>
    </source>
</evidence>
<dbReference type="PANTHER" id="PTHR21859:SF55">
    <property type="entry name" value="SPERMATOGENESIS-ASSOCIATED PROTEIN 31A1-RELATED"/>
    <property type="match status" value="1"/>
</dbReference>
<dbReference type="InterPro" id="IPR027970">
    <property type="entry name" value="SPATA31-like"/>
</dbReference>
<keyword evidence="5 10" id="KW-1133">Transmembrane helix</keyword>
<organism evidence="13 14">
    <name type="scientific">Loxodonta africana</name>
    <name type="common">African elephant</name>
    <dbReference type="NCBI Taxonomy" id="9785"/>
    <lineage>
        <taxon>Eukaryota</taxon>
        <taxon>Metazoa</taxon>
        <taxon>Chordata</taxon>
        <taxon>Craniata</taxon>
        <taxon>Vertebrata</taxon>
        <taxon>Euteleostomi</taxon>
        <taxon>Mammalia</taxon>
        <taxon>Eutheria</taxon>
        <taxon>Afrotheria</taxon>
        <taxon>Proboscidea</taxon>
        <taxon>Elephantidae</taxon>
        <taxon>Loxodonta</taxon>
    </lineage>
</organism>
<reference evidence="13 14" key="1">
    <citation type="submission" date="2009-06" db="EMBL/GenBank/DDBJ databases">
        <title>The Genome Sequence of Loxodonta africana (African elephant).</title>
        <authorList>
            <person name="Di Palma F."/>
            <person name="Heiman D."/>
            <person name="Young S."/>
            <person name="Johnson J."/>
            <person name="Lander E.S."/>
            <person name="Lindblad-Toh K."/>
        </authorList>
    </citation>
    <scope>NUCLEOTIDE SEQUENCE [LARGE SCALE GENOMIC DNA]</scope>
    <source>
        <strain evidence="13 14">Isolate ISIS603380</strain>
    </source>
</reference>
<keyword evidence="2 10" id="KW-0812">Transmembrane</keyword>
<evidence type="ECO:0000256" key="2">
    <source>
        <dbReference type="ARBA" id="ARBA00022692"/>
    </source>
</evidence>
<dbReference type="Pfam" id="PF15371">
    <property type="entry name" value="DUF4599"/>
    <property type="match status" value="1"/>
</dbReference>
<dbReference type="GO" id="GO:0030154">
    <property type="term" value="P:cell differentiation"/>
    <property type="evidence" value="ECO:0007669"/>
    <property type="project" value="UniProtKB-KW"/>
</dbReference>
<dbReference type="GO" id="GO:0016020">
    <property type="term" value="C:membrane"/>
    <property type="evidence" value="ECO:0007669"/>
    <property type="project" value="UniProtKB-SubCell"/>
</dbReference>
<evidence type="ECO:0000259" key="12">
    <source>
        <dbReference type="Pfam" id="PF15371"/>
    </source>
</evidence>
<keyword evidence="14" id="KW-1185">Reference proteome</keyword>
<evidence type="ECO:0000256" key="6">
    <source>
        <dbReference type="ARBA" id="ARBA00023136"/>
    </source>
</evidence>
<dbReference type="InterPro" id="IPR039509">
    <property type="entry name" value="SPATA31"/>
</dbReference>
<dbReference type="Proteomes" id="UP000007646">
    <property type="component" value="Unassembled WGS sequence"/>
</dbReference>
<dbReference type="GeneTree" id="ENSGT00950000183043"/>
<reference evidence="13" key="3">
    <citation type="submission" date="2025-09" db="UniProtKB">
        <authorList>
            <consortium name="Ensembl"/>
        </authorList>
    </citation>
    <scope>IDENTIFICATION</scope>
    <source>
        <strain evidence="13">Isolate ISIS603380</strain>
    </source>
</reference>
<evidence type="ECO:0000256" key="7">
    <source>
        <dbReference type="ARBA" id="ARBA00035009"/>
    </source>
</evidence>
<feature type="region of interest" description="Disordered" evidence="9">
    <location>
        <begin position="1069"/>
        <end position="1088"/>
    </location>
</feature>
<feature type="domain" description="SPATA31" evidence="11">
    <location>
        <begin position="345"/>
        <end position="411"/>
    </location>
</feature>
<feature type="compositionally biased region" description="Acidic residues" evidence="9">
    <location>
        <begin position="176"/>
        <end position="188"/>
    </location>
</feature>
<name>G3UF34_LOXAF</name>
<feature type="compositionally biased region" description="Polar residues" evidence="9">
    <location>
        <begin position="1115"/>
        <end position="1124"/>
    </location>
</feature>
<evidence type="ECO:0000313" key="14">
    <source>
        <dbReference type="Proteomes" id="UP000007646"/>
    </source>
</evidence>
<evidence type="ECO:0000256" key="4">
    <source>
        <dbReference type="ARBA" id="ARBA00022871"/>
    </source>
</evidence>
<feature type="region of interest" description="Disordered" evidence="9">
    <location>
        <begin position="1103"/>
        <end position="1125"/>
    </location>
</feature>
<feature type="region of interest" description="Disordered" evidence="9">
    <location>
        <begin position="774"/>
        <end position="881"/>
    </location>
</feature>
<dbReference type="Pfam" id="PF14650">
    <property type="entry name" value="FAM75"/>
    <property type="match status" value="2"/>
</dbReference>
<proteinExistence type="inferred from homology"/>
<sequence length="1248" mass="135807">MENYPCPLKSASPAVLSSRCTSWATDIFLTILCAVGFFLLVLPYLIQRNSPLPPPKKDINIQEPQVETRRRRSRKNKSDTVKGCLKELHKARSLISLLRNFLGEPGDEGRVHQRKGGEPSGAAGKRAPSGEEQRAEPTTGAAPAVSTSTATAPPTQPPGHLASTASAQPPEHPSDLETEGSSDWITEDSSDRTTDDSASFDGKTTPESFSVNTYYSAPSVPTVTGPDGSSCPVSACSWWWAAAKAFLAWKHCESQQEHTSCHPSKASFWGGRTGGSIEAGSPSLLNPDVQKPLETEIANRVESKICKEKEKDGSFKKHLKSLSHEQATTVLQPYWSKPEQLSSHQQLIYPQALGEHLPPSLHCESLGATARVSGSSPPVQSPVLVNRISNASPVQVSSHCQIPLQSCSPIPPLKSWGALPSVAKGSQGAFNPLSPNLPQDNRASEAHKSDSILSGDVPSRTELQKQLEQHIRKRITQHKRSLPSRIREFLELTQPWEKLPGTDQAKDQHGPSWPSVFLGESSKDVKEMGCTHEESCCTRAPGNFQLGKDLGKGLGQVPKYDISQGSENSPVKALWACSEKELRSNTGNYILRNPNKKQLETPLNVHFGRELEHITKGSIPVSVGCSWLTASHTLPKSDTHIETGNPVSWECQAQHRNTTQEFSSLAPGTGQALEAHPKRFCVRHKWDLSVQAGKPMNLSLSETQSSPLSQYEFPSSATHESWTSSGAEAAKFWGENLQAVWGEKTTVKKSDPISDSPLPAASPVGEEVQGALIQTPCDNDPRPLEAAQSWQEGRQPFQPLTPSIVGRGPVSRTVPGAQRGSLEPNSSQSVTKKGPGEESVSCALGGPSPSVARLEISYESQSSRDQETRKAKVAKGSSAPQLQGTDILRTSVLAKSQNISVDLTSKSPSPPGMPGQEPGKTHLKAQVLNEEELKMELETVSRPQVCSTDALPQDCATEMILQGCATDILASQPSRSSPKHANRDIAAREVVSELMEARGSSLGQQDPKIPKLQDPWKNQRKISAPTDERKVFRRCKPKEPEEGLAGLGASRARGMSQPARDKRAVEPLGITSPQLPAEKRHAPPEGHIKGRMRNFLQSICPDKKDKGWGDPLQNAKPTSASAQSHGPVKSKLVFMDGEAPEFQALVKAVSQILEEKLRLQQPSYASKLEQRTEKTQESQDPVGRQPSYHKAPSYPENRREMSDTARNKWTHEGHRNPYTMVKFQASDRALPSMGPVPPVSPCQHGPRM</sequence>
<evidence type="ECO:0000256" key="5">
    <source>
        <dbReference type="ARBA" id="ARBA00022989"/>
    </source>
</evidence>
<evidence type="ECO:0000256" key="1">
    <source>
        <dbReference type="ARBA" id="ARBA00004167"/>
    </source>
</evidence>
<feature type="compositionally biased region" description="Basic and acidic residues" evidence="9">
    <location>
        <begin position="1077"/>
        <end position="1088"/>
    </location>
</feature>
<evidence type="ECO:0000259" key="11">
    <source>
        <dbReference type="Pfam" id="PF14650"/>
    </source>
</evidence>
<evidence type="ECO:0000256" key="9">
    <source>
        <dbReference type="SAM" id="MobiDB-lite"/>
    </source>
</evidence>
<feature type="transmembrane region" description="Helical" evidence="10">
    <location>
        <begin position="27"/>
        <end position="46"/>
    </location>
</feature>
<dbReference type="PANTHER" id="PTHR21859">
    <property type="entry name" value="ACROSOME-SPECIFIC PROTEIN"/>
    <property type="match status" value="1"/>
</dbReference>
<keyword evidence="6 10" id="KW-0472">Membrane</keyword>
<feature type="region of interest" description="Disordered" evidence="9">
    <location>
        <begin position="747"/>
        <end position="766"/>
    </location>
</feature>
<feature type="region of interest" description="Disordered" evidence="9">
    <location>
        <begin position="1036"/>
        <end position="1062"/>
    </location>
</feature>
<feature type="region of interest" description="Disordered" evidence="9">
    <location>
        <begin position="52"/>
        <end position="82"/>
    </location>
</feature>
<keyword evidence="4" id="KW-0744">Spermatogenesis</keyword>
<dbReference type="GO" id="GO:0007283">
    <property type="term" value="P:spermatogenesis"/>
    <property type="evidence" value="ECO:0007669"/>
    <property type="project" value="UniProtKB-KW"/>
</dbReference>
<feature type="domain" description="SPATA31-like" evidence="12">
    <location>
        <begin position="71"/>
        <end position="153"/>
    </location>
</feature>
<feature type="compositionally biased region" description="Basic and acidic residues" evidence="9">
    <location>
        <begin position="107"/>
        <end position="117"/>
    </location>
</feature>
<protein>
    <recommendedName>
        <fullName evidence="15">SPATA31 subfamily E member 1</fullName>
    </recommendedName>
</protein>
<feature type="region of interest" description="Disordered" evidence="9">
    <location>
        <begin position="103"/>
        <end position="211"/>
    </location>
</feature>
<feature type="compositionally biased region" description="Low complexity" evidence="9">
    <location>
        <begin position="1043"/>
        <end position="1054"/>
    </location>
</feature>
<feature type="compositionally biased region" description="Low complexity" evidence="9">
    <location>
        <begin position="137"/>
        <end position="153"/>
    </location>
</feature>
<feature type="region of interest" description="Disordered" evidence="9">
    <location>
        <begin position="427"/>
        <end position="456"/>
    </location>
</feature>
<dbReference type="OMA" id="VSQCHLV"/>
<dbReference type="AlphaFoldDB" id="G3UF34"/>
<comment type="similarity">
    <text evidence="7">Belongs to the SPATA31 family.</text>
</comment>
<keyword evidence="3" id="KW-0221">Differentiation</keyword>
<reference evidence="13" key="2">
    <citation type="submission" date="2025-08" db="UniProtKB">
        <authorList>
            <consortium name="Ensembl"/>
        </authorList>
    </citation>
    <scope>IDENTIFICATION</scope>
    <source>
        <strain evidence="13">Isolate ISIS603380</strain>
    </source>
</reference>
<dbReference type="InParanoid" id="G3UF34"/>
<feature type="domain" description="SPATA31" evidence="11">
    <location>
        <begin position="415"/>
        <end position="627"/>
    </location>
</feature>
<evidence type="ECO:0000313" key="13">
    <source>
        <dbReference type="Ensembl" id="ENSLAFP00000026442.1"/>
    </source>
</evidence>
<evidence type="ECO:0000256" key="3">
    <source>
        <dbReference type="ARBA" id="ARBA00022782"/>
    </source>
</evidence>
<comment type="subcellular location">
    <subcellularLocation>
        <location evidence="1">Membrane</location>
        <topology evidence="1">Single-pass membrane protein</topology>
    </subcellularLocation>
</comment>
<feature type="region of interest" description="Disordered" evidence="9">
    <location>
        <begin position="1164"/>
        <end position="1248"/>
    </location>
</feature>
<accession>G3UF34</accession>
<dbReference type="FunCoup" id="G3UF34">
    <property type="interactions" value="17"/>
</dbReference>
<dbReference type="eggNOG" id="ENOG502RU0E">
    <property type="taxonomic scope" value="Eukaryota"/>
</dbReference>
<feature type="compositionally biased region" description="Basic and acidic residues" evidence="9">
    <location>
        <begin position="1168"/>
        <end position="1177"/>
    </location>
</feature>
<evidence type="ECO:0000256" key="8">
    <source>
        <dbReference type="ARBA" id="ARBA00037695"/>
    </source>
</evidence>
<evidence type="ECO:0008006" key="15">
    <source>
        <dbReference type="Google" id="ProtNLM"/>
    </source>
</evidence>
<dbReference type="Ensembl" id="ENSLAFT00000025400.1">
    <property type="protein sequence ID" value="ENSLAFP00000026442.1"/>
    <property type="gene ID" value="ENSLAFG00000021727.2"/>
</dbReference>